<dbReference type="EMBL" id="JBHUDJ010000014">
    <property type="protein sequence ID" value="MFD1588821.1"/>
    <property type="molecule type" value="Genomic_DNA"/>
</dbReference>
<dbReference type="InterPro" id="IPR058674">
    <property type="entry name" value="DUF8054_N"/>
</dbReference>
<evidence type="ECO:0000259" key="2">
    <source>
        <dbReference type="Pfam" id="PF26236"/>
    </source>
</evidence>
<dbReference type="InterPro" id="IPR058675">
    <property type="entry name" value="DUF8054_C"/>
</dbReference>
<organism evidence="5 6">
    <name type="scientific">Halorientalis brevis</name>
    <dbReference type="NCBI Taxonomy" id="1126241"/>
    <lineage>
        <taxon>Archaea</taxon>
        <taxon>Methanobacteriati</taxon>
        <taxon>Methanobacteriota</taxon>
        <taxon>Stenosarchaea group</taxon>
        <taxon>Halobacteria</taxon>
        <taxon>Halobacteriales</taxon>
        <taxon>Haloarculaceae</taxon>
        <taxon>Halorientalis</taxon>
    </lineage>
</organism>
<gene>
    <name evidence="5" type="ORF">ACFR9U_17725</name>
</gene>
<evidence type="ECO:0000259" key="4">
    <source>
        <dbReference type="Pfam" id="PF26238"/>
    </source>
</evidence>
<keyword evidence="1" id="KW-0812">Transmembrane</keyword>
<feature type="domain" description="DUF8054" evidence="3">
    <location>
        <begin position="237"/>
        <end position="277"/>
    </location>
</feature>
<feature type="domain" description="DUF8054" evidence="4">
    <location>
        <begin position="115"/>
        <end position="234"/>
    </location>
</feature>
<feature type="transmembrane region" description="Helical" evidence="1">
    <location>
        <begin position="57"/>
        <end position="77"/>
    </location>
</feature>
<feature type="transmembrane region" description="Helical" evidence="1">
    <location>
        <begin position="24"/>
        <end position="45"/>
    </location>
</feature>
<evidence type="ECO:0000259" key="3">
    <source>
        <dbReference type="Pfam" id="PF26237"/>
    </source>
</evidence>
<feature type="domain" description="DUF8054" evidence="2">
    <location>
        <begin position="11"/>
        <end position="99"/>
    </location>
</feature>
<reference evidence="5 6" key="1">
    <citation type="journal article" date="2019" name="Int. J. Syst. Evol. Microbiol.">
        <title>The Global Catalogue of Microorganisms (GCM) 10K type strain sequencing project: providing services to taxonomists for standard genome sequencing and annotation.</title>
        <authorList>
            <consortium name="The Broad Institute Genomics Platform"/>
            <consortium name="The Broad Institute Genome Sequencing Center for Infectious Disease"/>
            <person name="Wu L."/>
            <person name="Ma J."/>
        </authorList>
    </citation>
    <scope>NUCLEOTIDE SEQUENCE [LARGE SCALE GENOMIC DNA]</scope>
    <source>
        <strain evidence="5 6">CGMCC 1.12125</strain>
    </source>
</reference>
<dbReference type="RefSeq" id="WP_247378477.1">
    <property type="nucleotide sequence ID" value="NZ_JALLGV010000005.1"/>
</dbReference>
<evidence type="ECO:0000256" key="1">
    <source>
        <dbReference type="SAM" id="Phobius"/>
    </source>
</evidence>
<protein>
    <submittedName>
        <fullName evidence="5">Uncharacterized protein</fullName>
    </submittedName>
</protein>
<comment type="caution">
    <text evidence="5">The sequence shown here is derived from an EMBL/GenBank/DDBJ whole genome shotgun (WGS) entry which is preliminary data.</text>
</comment>
<dbReference type="Pfam" id="PF26236">
    <property type="entry name" value="DUF8054_N"/>
    <property type="match status" value="1"/>
</dbReference>
<keyword evidence="6" id="KW-1185">Reference proteome</keyword>
<dbReference type="InterPro" id="IPR058775">
    <property type="entry name" value="DUF8054_M"/>
</dbReference>
<keyword evidence="1" id="KW-1133">Transmembrane helix</keyword>
<dbReference type="Pfam" id="PF26237">
    <property type="entry name" value="DUF8054_C"/>
    <property type="match status" value="1"/>
</dbReference>
<evidence type="ECO:0000313" key="5">
    <source>
        <dbReference type="EMBL" id="MFD1588821.1"/>
    </source>
</evidence>
<keyword evidence="1" id="KW-0472">Membrane</keyword>
<sequence>MSPWPRPTIVARFRNPEYTGENRCLPCTATNLVIAVVVSALLGYVTLEVDAGRGVAWGVTGGSFLVSVAAISLRGYLVPGTPALTKRYFPALVLDLFGKGEAEGVAAEPVDASVDVEAVLLDTHAIEPRPHGDLGLTDEFETALFEQIETERANDTGREALGAIVGVDAETLEFESFGDGAFVAVSGSGQVGRWESRAAFLADAAAGRLLPDRYDGWEDADPAARGAILGGLRLFLERCPACDGSVRFGQEVVESCCRTHDVVAVTCEDCDARLFEVEVTEGMLADEPEPAV</sequence>
<dbReference type="Pfam" id="PF26238">
    <property type="entry name" value="DUF8054_M"/>
    <property type="match status" value="1"/>
</dbReference>
<proteinExistence type="predicted"/>
<dbReference type="AlphaFoldDB" id="A0ABD6CEL9"/>
<evidence type="ECO:0000313" key="6">
    <source>
        <dbReference type="Proteomes" id="UP001597119"/>
    </source>
</evidence>
<accession>A0ABD6CEL9</accession>
<name>A0ABD6CEL9_9EURY</name>
<dbReference type="Proteomes" id="UP001597119">
    <property type="component" value="Unassembled WGS sequence"/>
</dbReference>